<proteinExistence type="predicted"/>
<dbReference type="EMBL" id="OOGT01000144">
    <property type="protein sequence ID" value="SPL71516.1"/>
    <property type="molecule type" value="Genomic_DNA"/>
</dbReference>
<organism evidence="1 2">
    <name type="scientific">Acinetobacter stercoris</name>
    <dbReference type="NCBI Taxonomy" id="2126983"/>
    <lineage>
        <taxon>Bacteria</taxon>
        <taxon>Pseudomonadati</taxon>
        <taxon>Pseudomonadota</taxon>
        <taxon>Gammaproteobacteria</taxon>
        <taxon>Moraxellales</taxon>
        <taxon>Moraxellaceae</taxon>
        <taxon>Acinetobacter</taxon>
    </lineage>
</organism>
<gene>
    <name evidence="1" type="ORF">KPC_2694</name>
</gene>
<dbReference type="Proteomes" id="UP000245974">
    <property type="component" value="Unassembled WGS sequence"/>
</dbReference>
<protein>
    <submittedName>
        <fullName evidence="1">Uncharacterized protein</fullName>
    </submittedName>
</protein>
<evidence type="ECO:0000313" key="2">
    <source>
        <dbReference type="Proteomes" id="UP000245974"/>
    </source>
</evidence>
<evidence type="ECO:0000313" key="1">
    <source>
        <dbReference type="EMBL" id="SPL71516.1"/>
    </source>
</evidence>
<dbReference type="OrthoDB" id="7026141at2"/>
<dbReference type="AlphaFoldDB" id="A0A2U3N1E4"/>
<reference evidence="2" key="1">
    <citation type="submission" date="2018-03" db="EMBL/GenBank/DDBJ databases">
        <authorList>
            <person name="Blom J."/>
        </authorList>
    </citation>
    <scope>NUCLEOTIDE SEQUENCE [LARGE SCALE GENOMIC DNA]</scope>
    <source>
        <strain evidence="2">KPC-SM-21</strain>
    </source>
</reference>
<dbReference type="InParanoid" id="A0A2U3N1E4"/>
<keyword evidence="2" id="KW-1185">Reference proteome</keyword>
<accession>A0A2U3N1E4</accession>
<dbReference type="RefSeq" id="WP_121974937.1">
    <property type="nucleotide sequence ID" value="NZ_OOGT01000144.1"/>
</dbReference>
<name>A0A2U3N1E4_9GAMM</name>
<sequence>MKTLFLHPNTWDLALDVNGDIATATATYQKAQDIASACRTFSKDIYVRQEDGIPYLEDILGQGKYSLALYRKHLQDAALSIPDVIEANVELYSLKERVLRGRILFKQQNGEKGVVEL</sequence>